<dbReference type="InterPro" id="IPR046242">
    <property type="entry name" value="DUF6275"/>
</dbReference>
<gene>
    <name evidence="1" type="ORF">CJ208_02195</name>
</gene>
<dbReference type="Proteomes" id="UP000235723">
    <property type="component" value="Unassembled WGS sequence"/>
</dbReference>
<protein>
    <recommendedName>
        <fullName evidence="3">Phage protein</fullName>
    </recommendedName>
</protein>
<proteinExistence type="predicted"/>
<evidence type="ECO:0008006" key="3">
    <source>
        <dbReference type="Google" id="ProtNLM"/>
    </source>
</evidence>
<dbReference type="AlphaFoldDB" id="A0A2N6SUE9"/>
<reference evidence="1 2" key="1">
    <citation type="submission" date="2017-09" db="EMBL/GenBank/DDBJ databases">
        <title>Bacterial strain isolated from the female urinary microbiota.</title>
        <authorList>
            <person name="Thomas-White K."/>
            <person name="Kumar N."/>
            <person name="Forster S."/>
            <person name="Putonti C."/>
            <person name="Lawley T."/>
            <person name="Wolfe A.J."/>
        </authorList>
    </citation>
    <scope>NUCLEOTIDE SEQUENCE [LARGE SCALE GENOMIC DNA]</scope>
    <source>
        <strain evidence="1 2">UMB0115</strain>
    </source>
</reference>
<name>A0A2N6SUE9_FINMA</name>
<evidence type="ECO:0000313" key="1">
    <source>
        <dbReference type="EMBL" id="PMC60700.1"/>
    </source>
</evidence>
<dbReference type="EMBL" id="PNHD01000002">
    <property type="protein sequence ID" value="PMC60700.1"/>
    <property type="molecule type" value="Genomic_DNA"/>
</dbReference>
<dbReference type="RefSeq" id="WP_102163796.1">
    <property type="nucleotide sequence ID" value="NZ_JAWGVT010000008.1"/>
</dbReference>
<dbReference type="Pfam" id="PF19791">
    <property type="entry name" value="DUF6275"/>
    <property type="match status" value="1"/>
</dbReference>
<accession>A0A2N6SUE9</accession>
<evidence type="ECO:0000313" key="2">
    <source>
        <dbReference type="Proteomes" id="UP000235723"/>
    </source>
</evidence>
<organism evidence="1 2">
    <name type="scientific">Finegoldia magna</name>
    <name type="common">Peptostreptococcus magnus</name>
    <dbReference type="NCBI Taxonomy" id="1260"/>
    <lineage>
        <taxon>Bacteria</taxon>
        <taxon>Bacillati</taxon>
        <taxon>Bacillota</taxon>
        <taxon>Tissierellia</taxon>
        <taxon>Tissierellales</taxon>
        <taxon>Peptoniphilaceae</taxon>
        <taxon>Finegoldia</taxon>
    </lineage>
</organism>
<sequence>MDSYKFQKACKEWLIKYYKENFKKDISIEDIFVVWSCKTLQNNKILISTTLLDGIYVECTQNGDKQETYFDIYKKQKNIMLSNGELFG</sequence>
<comment type="caution">
    <text evidence="1">The sequence shown here is derived from an EMBL/GenBank/DDBJ whole genome shotgun (WGS) entry which is preliminary data.</text>
</comment>